<organism evidence="3 4">
    <name type="scientific">Ectocarpus siliculosus</name>
    <name type="common">Brown alga</name>
    <name type="synonym">Conferva siliculosa</name>
    <dbReference type="NCBI Taxonomy" id="2880"/>
    <lineage>
        <taxon>Eukaryota</taxon>
        <taxon>Sar</taxon>
        <taxon>Stramenopiles</taxon>
        <taxon>Ochrophyta</taxon>
        <taxon>PX clade</taxon>
        <taxon>Phaeophyceae</taxon>
        <taxon>Ectocarpales</taxon>
        <taxon>Ectocarpaceae</taxon>
        <taxon>Ectocarpus</taxon>
    </lineage>
</organism>
<dbReference type="Gene3D" id="3.40.50.720">
    <property type="entry name" value="NAD(P)-binding Rossmann-like Domain"/>
    <property type="match status" value="1"/>
</dbReference>
<dbReference type="PANTHER" id="PTHR43477">
    <property type="entry name" value="DIHYDROANTICAPSIN 7-DEHYDROGENASE"/>
    <property type="match status" value="1"/>
</dbReference>
<dbReference type="AlphaFoldDB" id="D7FY92"/>
<dbReference type="PRINTS" id="PR00081">
    <property type="entry name" value="GDHRDH"/>
</dbReference>
<dbReference type="SUPFAM" id="SSF51735">
    <property type="entry name" value="NAD(P)-binding Rossmann-fold domains"/>
    <property type="match status" value="1"/>
</dbReference>
<accession>D7FY92</accession>
<keyword evidence="2" id="KW-0560">Oxidoreductase</keyword>
<protein>
    <submittedName>
        <fullName evidence="3">Oxidoreductase, short chain dehydrogenase/reductase family protein</fullName>
    </submittedName>
</protein>
<dbReference type="GO" id="GO:0016491">
    <property type="term" value="F:oxidoreductase activity"/>
    <property type="evidence" value="ECO:0007669"/>
    <property type="project" value="UniProtKB-KW"/>
</dbReference>
<dbReference type="EMBL" id="FN648531">
    <property type="protein sequence ID" value="CBJ26531.1"/>
    <property type="molecule type" value="Genomic_DNA"/>
</dbReference>
<dbReference type="PANTHER" id="PTHR43477:SF1">
    <property type="entry name" value="DIHYDROANTICAPSIN 7-DEHYDROGENASE"/>
    <property type="match status" value="1"/>
</dbReference>
<reference evidence="3 4" key="1">
    <citation type="journal article" date="2010" name="Nature">
        <title>The Ectocarpus genome and the independent evolution of multicellularity in brown algae.</title>
        <authorList>
            <person name="Cock J.M."/>
            <person name="Sterck L."/>
            <person name="Rouze P."/>
            <person name="Scornet D."/>
            <person name="Allen A.E."/>
            <person name="Amoutzias G."/>
            <person name="Anthouard V."/>
            <person name="Artiguenave F."/>
            <person name="Aury J.M."/>
            <person name="Badger J.H."/>
            <person name="Beszteri B."/>
            <person name="Billiau K."/>
            <person name="Bonnet E."/>
            <person name="Bothwell J.H."/>
            <person name="Bowler C."/>
            <person name="Boyen C."/>
            <person name="Brownlee C."/>
            <person name="Carrano C.J."/>
            <person name="Charrier B."/>
            <person name="Cho G.Y."/>
            <person name="Coelho S.M."/>
            <person name="Collen J."/>
            <person name="Corre E."/>
            <person name="Da Silva C."/>
            <person name="Delage L."/>
            <person name="Delaroque N."/>
            <person name="Dittami S.M."/>
            <person name="Doulbeau S."/>
            <person name="Elias M."/>
            <person name="Farnham G."/>
            <person name="Gachon C.M."/>
            <person name="Gschloessl B."/>
            <person name="Heesch S."/>
            <person name="Jabbari K."/>
            <person name="Jubin C."/>
            <person name="Kawai H."/>
            <person name="Kimura K."/>
            <person name="Kloareg B."/>
            <person name="Kupper F.C."/>
            <person name="Lang D."/>
            <person name="Le Bail A."/>
            <person name="Leblanc C."/>
            <person name="Lerouge P."/>
            <person name="Lohr M."/>
            <person name="Lopez P.J."/>
            <person name="Martens C."/>
            <person name="Maumus F."/>
            <person name="Michel G."/>
            <person name="Miranda-Saavedra D."/>
            <person name="Morales J."/>
            <person name="Moreau H."/>
            <person name="Motomura T."/>
            <person name="Nagasato C."/>
            <person name="Napoli C.A."/>
            <person name="Nelson D.R."/>
            <person name="Nyvall-Collen P."/>
            <person name="Peters A.F."/>
            <person name="Pommier C."/>
            <person name="Potin P."/>
            <person name="Poulain J."/>
            <person name="Quesneville H."/>
            <person name="Read B."/>
            <person name="Rensing S.A."/>
            <person name="Ritter A."/>
            <person name="Rousvoal S."/>
            <person name="Samanta M."/>
            <person name="Samson G."/>
            <person name="Schroeder D.C."/>
            <person name="Segurens B."/>
            <person name="Strittmatter M."/>
            <person name="Tonon T."/>
            <person name="Tregear J.W."/>
            <person name="Valentin K."/>
            <person name="von Dassow P."/>
            <person name="Yamagishi T."/>
            <person name="Van de Peer Y."/>
            <person name="Wincker P."/>
        </authorList>
    </citation>
    <scope>NUCLEOTIDE SEQUENCE [LARGE SCALE GENOMIC DNA]</scope>
    <source>
        <strain evidence="4">Ec32 / CCAP1310/4</strain>
    </source>
</reference>
<proteinExistence type="inferred from homology"/>
<evidence type="ECO:0000313" key="4">
    <source>
        <dbReference type="Proteomes" id="UP000002630"/>
    </source>
</evidence>
<name>D7FY92_ECTSI</name>
<gene>
    <name evidence="3" type="ORF">Esi_0034_0106</name>
</gene>
<dbReference type="InParanoid" id="D7FY92"/>
<dbReference type="InterPro" id="IPR051122">
    <property type="entry name" value="SDR_DHRS6-like"/>
</dbReference>
<keyword evidence="4" id="KW-1185">Reference proteome</keyword>
<evidence type="ECO:0000256" key="2">
    <source>
        <dbReference type="ARBA" id="ARBA00023002"/>
    </source>
</evidence>
<dbReference type="Proteomes" id="UP000002630">
    <property type="component" value="Linkage Group LG25"/>
</dbReference>
<evidence type="ECO:0000256" key="1">
    <source>
        <dbReference type="ARBA" id="ARBA00006484"/>
    </source>
</evidence>
<dbReference type="InterPro" id="IPR036291">
    <property type="entry name" value="NAD(P)-bd_dom_sf"/>
</dbReference>
<sequence>MANTQATHSRFSASWHAITPSGASVIQSTFAHLSRAKAEHDPGAASGVRVNSFAPGLVETPIFGGMPLDTLVAFAGATQLVPRRCASEQTQIAKVVLFLASEDATMVTGSTYTMDGGWAMKA</sequence>
<evidence type="ECO:0000313" key="3">
    <source>
        <dbReference type="EMBL" id="CBJ26531.1"/>
    </source>
</evidence>
<dbReference type="STRING" id="2880.D7FY92"/>
<comment type="similarity">
    <text evidence="1">Belongs to the short-chain dehydrogenases/reductases (SDR) family.</text>
</comment>
<dbReference type="Pfam" id="PF13561">
    <property type="entry name" value="adh_short_C2"/>
    <property type="match status" value="1"/>
</dbReference>
<dbReference type="EMBL" id="FN649750">
    <property type="protein sequence ID" value="CBJ26531.1"/>
    <property type="molecule type" value="Genomic_DNA"/>
</dbReference>
<dbReference type="OrthoDB" id="1393670at2759"/>
<dbReference type="InterPro" id="IPR002347">
    <property type="entry name" value="SDR_fam"/>
</dbReference>